<dbReference type="InterPro" id="IPR010852">
    <property type="entry name" value="ABATE"/>
</dbReference>
<feature type="domain" description="Zinc finger CGNR" evidence="1">
    <location>
        <begin position="160"/>
        <end position="200"/>
    </location>
</feature>
<reference evidence="3" key="1">
    <citation type="journal article" date="2019" name="Int. J. Syst. Evol. Microbiol.">
        <title>The Global Catalogue of Microorganisms (GCM) 10K type strain sequencing project: providing services to taxonomists for standard genome sequencing and annotation.</title>
        <authorList>
            <consortium name="The Broad Institute Genomics Platform"/>
            <consortium name="The Broad Institute Genome Sequencing Center for Infectious Disease"/>
            <person name="Wu L."/>
            <person name="Ma J."/>
        </authorList>
    </citation>
    <scope>NUCLEOTIDE SEQUENCE [LARGE SCALE GENOMIC DNA]</scope>
    <source>
        <strain evidence="3">JCM 17130</strain>
    </source>
</reference>
<name>A0ABW4L6R9_9MICO</name>
<evidence type="ECO:0000313" key="2">
    <source>
        <dbReference type="EMBL" id="MFD1718877.1"/>
    </source>
</evidence>
<comment type="caution">
    <text evidence="2">The sequence shown here is derived from an EMBL/GenBank/DDBJ whole genome shotgun (WGS) entry which is preliminary data.</text>
</comment>
<dbReference type="Proteomes" id="UP001597277">
    <property type="component" value="Unassembled WGS sequence"/>
</dbReference>
<dbReference type="SUPFAM" id="SSF160904">
    <property type="entry name" value="Jann2411-like"/>
    <property type="match status" value="1"/>
</dbReference>
<accession>A0ABW4L6R9</accession>
<sequence length="211" mass="23237">MASSVDLDPRSYPGTYKLIGGTPALDLANLVSFRGTAREHDWLEPSGNACRWASAAGLPPPERTDIRRLRRFREVVARTFLAVVDGESPDPDDLADIGATAAAAFANRQLVYPSSSGSDGQGTPDAGPVAARWYDPSPSLLGVLAIDATDLLTSETAIDRIRACTECRWLFLDTTRNQSRRWCDPGDCGNRVRQRRHYRHRSRGDARQRPT</sequence>
<evidence type="ECO:0000259" key="1">
    <source>
        <dbReference type="Pfam" id="PF11706"/>
    </source>
</evidence>
<gene>
    <name evidence="2" type="ORF">ACFSE6_13605</name>
</gene>
<dbReference type="PANTHER" id="PTHR35525">
    <property type="entry name" value="BLL6575 PROTEIN"/>
    <property type="match status" value="1"/>
</dbReference>
<keyword evidence="3" id="KW-1185">Reference proteome</keyword>
<dbReference type="EMBL" id="JBHUEE010000007">
    <property type="protein sequence ID" value="MFD1718877.1"/>
    <property type="molecule type" value="Genomic_DNA"/>
</dbReference>
<protein>
    <submittedName>
        <fullName evidence="2">CGNR zinc finger domain-containing protein</fullName>
    </submittedName>
</protein>
<dbReference type="RefSeq" id="WP_388008039.1">
    <property type="nucleotide sequence ID" value="NZ_JBHUEE010000007.1"/>
</dbReference>
<dbReference type="Pfam" id="PF07336">
    <property type="entry name" value="ABATE"/>
    <property type="match status" value="1"/>
</dbReference>
<proteinExistence type="predicted"/>
<organism evidence="2 3">
    <name type="scientific">Georgenia deserti</name>
    <dbReference type="NCBI Taxonomy" id="2093781"/>
    <lineage>
        <taxon>Bacteria</taxon>
        <taxon>Bacillati</taxon>
        <taxon>Actinomycetota</taxon>
        <taxon>Actinomycetes</taxon>
        <taxon>Micrococcales</taxon>
        <taxon>Bogoriellaceae</taxon>
        <taxon>Georgenia</taxon>
    </lineage>
</organism>
<evidence type="ECO:0000313" key="3">
    <source>
        <dbReference type="Proteomes" id="UP001597277"/>
    </source>
</evidence>
<dbReference type="InterPro" id="IPR023286">
    <property type="entry name" value="ABATE_dom_sf"/>
</dbReference>
<dbReference type="Pfam" id="PF11706">
    <property type="entry name" value="zf-CGNR"/>
    <property type="match status" value="1"/>
</dbReference>
<dbReference type="InterPro" id="IPR021005">
    <property type="entry name" value="Znf_CGNR"/>
</dbReference>
<dbReference type="PANTHER" id="PTHR35525:SF3">
    <property type="entry name" value="BLL6575 PROTEIN"/>
    <property type="match status" value="1"/>
</dbReference>
<dbReference type="Gene3D" id="1.10.3300.10">
    <property type="entry name" value="Jann2411-like domain"/>
    <property type="match status" value="1"/>
</dbReference>